<gene>
    <name evidence="3" type="ORF">AK830_g7331</name>
</gene>
<comment type="similarity">
    <text evidence="1">Belongs to the methyltransferase superfamily. LaeA methyltransferase family.</text>
</comment>
<dbReference type="OrthoDB" id="184880at2759"/>
<evidence type="ECO:0008006" key="5">
    <source>
        <dbReference type="Google" id="ProtNLM"/>
    </source>
</evidence>
<dbReference type="Pfam" id="PF13489">
    <property type="entry name" value="Methyltransf_23"/>
    <property type="match status" value="1"/>
</dbReference>
<dbReference type="CDD" id="cd02440">
    <property type="entry name" value="AdoMet_MTases"/>
    <property type="match status" value="1"/>
</dbReference>
<dbReference type="PANTHER" id="PTHR43591:SF24">
    <property type="entry name" value="2-METHOXY-6-POLYPRENYL-1,4-BENZOQUINOL METHYLASE, MITOCHONDRIAL"/>
    <property type="match status" value="1"/>
</dbReference>
<evidence type="ECO:0000313" key="4">
    <source>
        <dbReference type="Proteomes" id="UP000050424"/>
    </source>
</evidence>
<dbReference type="PANTHER" id="PTHR43591">
    <property type="entry name" value="METHYLTRANSFERASE"/>
    <property type="match status" value="1"/>
</dbReference>
<comment type="caution">
    <text evidence="3">The sequence shown here is derived from an EMBL/GenBank/DDBJ whole genome shotgun (WGS) entry which is preliminary data.</text>
</comment>
<organism evidence="3 4">
    <name type="scientific">Neonectria ditissima</name>
    <dbReference type="NCBI Taxonomy" id="78410"/>
    <lineage>
        <taxon>Eukaryota</taxon>
        <taxon>Fungi</taxon>
        <taxon>Dikarya</taxon>
        <taxon>Ascomycota</taxon>
        <taxon>Pezizomycotina</taxon>
        <taxon>Sordariomycetes</taxon>
        <taxon>Hypocreomycetidae</taxon>
        <taxon>Hypocreales</taxon>
        <taxon>Nectriaceae</taxon>
        <taxon>Neonectria</taxon>
    </lineage>
</organism>
<keyword evidence="4" id="KW-1185">Reference proteome</keyword>
<evidence type="ECO:0000313" key="3">
    <source>
        <dbReference type="EMBL" id="KPM39196.1"/>
    </source>
</evidence>
<protein>
    <recommendedName>
        <fullName evidence="5">Secondary metabolism regulator LAE1</fullName>
    </recommendedName>
</protein>
<sequence length="350" mass="39383">MPSSNSDVSPTGQSPRSRSSRGQSPTGPAAGAIEVDADDGDSSYPESTRVSDTSSLRSSILNYKWENGRRYHSYQDGAYWGPNDEQQQEAEDLVNEMFRIILDGKLCEAPIRDDVQSVLDIGCGTGVWAIDFADEHTSAEVIGVDLSPIQPAFVPPNCRFEVDDVNNHWTYPEENFDFIHVRAMTGCVPDWVKFHQKALRHLKPGGWIQQMEMSCVARSDDESIKPDSPLVTWIDVFEKMGEVLGKTFFACEKACDAIKDAGFVNVHERRIKLPIGTWPKDKQLKHWGAWNSQFLLQGLEGFSIRGLTDMLGWSYEEAQVFLARMRKELLDPNVHSYIDLCVVYGQKPES</sequence>
<feature type="region of interest" description="Disordered" evidence="2">
    <location>
        <begin position="1"/>
        <end position="51"/>
    </location>
</feature>
<evidence type="ECO:0000256" key="2">
    <source>
        <dbReference type="SAM" id="MobiDB-lite"/>
    </source>
</evidence>
<evidence type="ECO:0000256" key="1">
    <source>
        <dbReference type="ARBA" id="ARBA00038158"/>
    </source>
</evidence>
<dbReference type="STRING" id="78410.A0A0N8H6K1"/>
<dbReference type="Proteomes" id="UP000050424">
    <property type="component" value="Unassembled WGS sequence"/>
</dbReference>
<name>A0A0N8H6K1_9HYPO</name>
<dbReference type="Gene3D" id="3.40.50.150">
    <property type="entry name" value="Vaccinia Virus protein VP39"/>
    <property type="match status" value="1"/>
</dbReference>
<accession>A0A0N8H6K1</accession>
<dbReference type="SUPFAM" id="SSF53335">
    <property type="entry name" value="S-adenosyl-L-methionine-dependent methyltransferases"/>
    <property type="match status" value="1"/>
</dbReference>
<dbReference type="EMBL" id="LKCW01000113">
    <property type="protein sequence ID" value="KPM39196.1"/>
    <property type="molecule type" value="Genomic_DNA"/>
</dbReference>
<dbReference type="GO" id="GO:0008168">
    <property type="term" value="F:methyltransferase activity"/>
    <property type="evidence" value="ECO:0007669"/>
    <property type="project" value="TreeGrafter"/>
</dbReference>
<reference evidence="3 4" key="1">
    <citation type="submission" date="2015-09" db="EMBL/GenBank/DDBJ databases">
        <title>Draft genome of a European isolate of the apple canker pathogen Neonectria ditissima.</title>
        <authorList>
            <person name="Gomez-Cortecero A."/>
            <person name="Harrison R.J."/>
            <person name="Armitage A.D."/>
        </authorList>
    </citation>
    <scope>NUCLEOTIDE SEQUENCE [LARGE SCALE GENOMIC DNA]</scope>
    <source>
        <strain evidence="3 4">R09/05</strain>
    </source>
</reference>
<dbReference type="InterPro" id="IPR029063">
    <property type="entry name" value="SAM-dependent_MTases_sf"/>
</dbReference>
<proteinExistence type="inferred from homology"/>
<dbReference type="AlphaFoldDB" id="A0A0N8H6K1"/>
<feature type="compositionally biased region" description="Low complexity" evidence="2">
    <location>
        <begin position="9"/>
        <end position="28"/>
    </location>
</feature>